<protein>
    <submittedName>
        <fullName evidence="3">Putative glycosyltransferase</fullName>
    </submittedName>
</protein>
<evidence type="ECO:0000256" key="1">
    <source>
        <dbReference type="SAM" id="Phobius"/>
    </source>
</evidence>
<dbReference type="Gene3D" id="3.90.550.10">
    <property type="entry name" value="Spore Coat Polysaccharide Biosynthesis Protein SpsA, Chain A"/>
    <property type="match status" value="1"/>
</dbReference>
<dbReference type="InterPro" id="IPR050834">
    <property type="entry name" value="Glycosyltransf_2"/>
</dbReference>
<dbReference type="Pfam" id="PF00535">
    <property type="entry name" value="Glycos_transf_2"/>
    <property type="match status" value="1"/>
</dbReference>
<evidence type="ECO:0000259" key="2">
    <source>
        <dbReference type="Pfam" id="PF00535"/>
    </source>
</evidence>
<dbReference type="PANTHER" id="PTHR43685">
    <property type="entry name" value="GLYCOSYLTRANSFERASE"/>
    <property type="match status" value="1"/>
</dbReference>
<dbReference type="RefSeq" id="WP_130956524.1">
    <property type="nucleotide sequence ID" value="NZ_SITM01000033.1"/>
</dbReference>
<keyword evidence="1" id="KW-0472">Membrane</keyword>
<keyword evidence="1" id="KW-1133">Transmembrane helix</keyword>
<dbReference type="GO" id="GO:0016740">
    <property type="term" value="F:transferase activity"/>
    <property type="evidence" value="ECO:0007669"/>
    <property type="project" value="UniProtKB-KW"/>
</dbReference>
<feature type="transmembrane region" description="Helical" evidence="1">
    <location>
        <begin position="237"/>
        <end position="257"/>
    </location>
</feature>
<reference evidence="3" key="1">
    <citation type="journal article" date="2016" name="PLoS ONE">
        <title>Genetic Diversity of O-Antigens in Hafnia alvei and the Development of a Suspension Array for Serotype Detection.</title>
        <authorList>
            <person name="Duan Z."/>
            <person name="Niedziela T."/>
            <person name="Lugowski C."/>
            <person name="Cao B."/>
            <person name="Wang T."/>
            <person name="Xu L."/>
            <person name="Yang B."/>
            <person name="Liu B."/>
            <person name="Wang L."/>
        </authorList>
    </citation>
    <scope>NUCLEOTIDE SEQUENCE</scope>
    <source>
        <strain evidence="3">PCM1216</strain>
    </source>
</reference>
<sequence>MTSNPKFSLILCTLGNFTDIKNFISSIIHYDKGFVELIVVDQNKTSISHFFDEIRYVGVIVKYFHVNFTGLSRARNFGLNYADGDYIAFPDDDCCYSKDLLKNVANYFSNEIDFLSVNTSDEKDTTKSLVCLPQVRGEISYKERKSVSFTLFFTKRAINLIGLFDQNMGVGAGTKYGAGEESDYIVRALHLGLKGVYFPDLYVFHPAKESTGFFNEELKRRMISYGGGYGYFLRKNFFVLGYIIAFKAVIGVFWRVIKNIPSQFKLKMAVYFLCGFVNGFLKR</sequence>
<dbReference type="InterPro" id="IPR029044">
    <property type="entry name" value="Nucleotide-diphossugar_trans"/>
</dbReference>
<dbReference type="SUPFAM" id="SSF53448">
    <property type="entry name" value="Nucleotide-diphospho-sugar transferases"/>
    <property type="match status" value="1"/>
</dbReference>
<accession>A0A172X0F7</accession>
<dbReference type="AlphaFoldDB" id="A0A172X0F7"/>
<organism evidence="3">
    <name type="scientific">Hafnia alvei</name>
    <dbReference type="NCBI Taxonomy" id="569"/>
    <lineage>
        <taxon>Bacteria</taxon>
        <taxon>Pseudomonadati</taxon>
        <taxon>Pseudomonadota</taxon>
        <taxon>Gammaproteobacteria</taxon>
        <taxon>Enterobacterales</taxon>
        <taxon>Hafniaceae</taxon>
        <taxon>Hafnia</taxon>
    </lineage>
</organism>
<dbReference type="EMBL" id="KX117091">
    <property type="protein sequence ID" value="ANF30099.1"/>
    <property type="molecule type" value="Genomic_DNA"/>
</dbReference>
<keyword evidence="1" id="KW-0812">Transmembrane</keyword>
<feature type="domain" description="Glycosyltransferase 2-like" evidence="2">
    <location>
        <begin position="8"/>
        <end position="119"/>
    </location>
</feature>
<dbReference type="PANTHER" id="PTHR43685:SF2">
    <property type="entry name" value="GLYCOSYLTRANSFERASE 2-LIKE DOMAIN-CONTAINING PROTEIN"/>
    <property type="match status" value="1"/>
</dbReference>
<dbReference type="CDD" id="cd00761">
    <property type="entry name" value="Glyco_tranf_GTA_type"/>
    <property type="match status" value="1"/>
</dbReference>
<keyword evidence="3" id="KW-0808">Transferase</keyword>
<dbReference type="InterPro" id="IPR001173">
    <property type="entry name" value="Glyco_trans_2-like"/>
</dbReference>
<evidence type="ECO:0000313" key="3">
    <source>
        <dbReference type="EMBL" id="ANF30099.1"/>
    </source>
</evidence>
<name>A0A172X0F7_HAFAL</name>
<proteinExistence type="predicted"/>